<feature type="domain" description="Cupin type-2" evidence="1">
    <location>
        <begin position="63"/>
        <end position="129"/>
    </location>
</feature>
<comment type="caution">
    <text evidence="2">The sequence shown here is derived from an EMBL/GenBank/DDBJ whole genome shotgun (WGS) entry which is preliminary data.</text>
</comment>
<dbReference type="EMBL" id="PUHY01000005">
    <property type="protein sequence ID" value="PQO37347.1"/>
    <property type="molecule type" value="Genomic_DNA"/>
</dbReference>
<reference evidence="2 3" key="1">
    <citation type="submission" date="2018-02" db="EMBL/GenBank/DDBJ databases">
        <title>Comparative genomes isolates from brazilian mangrove.</title>
        <authorList>
            <person name="Araujo J.E."/>
            <person name="Taketani R.G."/>
            <person name="Silva M.C.P."/>
            <person name="Loureco M.V."/>
            <person name="Andreote F.D."/>
        </authorList>
    </citation>
    <scope>NUCLEOTIDE SEQUENCE [LARGE SCALE GENOMIC DNA]</scope>
    <source>
        <strain evidence="2 3">Hex-1 MGV</strain>
    </source>
</reference>
<dbReference type="InterPro" id="IPR013096">
    <property type="entry name" value="Cupin_2"/>
</dbReference>
<name>A0A2S8FYS4_9BACT</name>
<evidence type="ECO:0000313" key="2">
    <source>
        <dbReference type="EMBL" id="PQO37347.1"/>
    </source>
</evidence>
<sequence length="132" mass="14135">MRSKLLPGRGDAGLRETSFVGSTGMKLSPSACEVITVGDFDQRCASSQLDVLLKSSRLRVIRVALAAGASLKEHTAPGELLVQCMQGKVAMTLPHRKQVLVPGQLIHVPDRLPHAVEAIEDSQLLLTIVVDS</sequence>
<dbReference type="InterPro" id="IPR014710">
    <property type="entry name" value="RmlC-like_jellyroll"/>
</dbReference>
<proteinExistence type="predicted"/>
<dbReference type="CDD" id="cd02230">
    <property type="entry name" value="cupin_HP0902-like"/>
    <property type="match status" value="1"/>
</dbReference>
<gene>
    <name evidence="2" type="ORF">C5Y83_05225</name>
</gene>
<dbReference type="SUPFAM" id="SSF51182">
    <property type="entry name" value="RmlC-like cupins"/>
    <property type="match status" value="1"/>
</dbReference>
<dbReference type="Gene3D" id="2.60.120.10">
    <property type="entry name" value="Jelly Rolls"/>
    <property type="match status" value="1"/>
</dbReference>
<evidence type="ECO:0000313" key="3">
    <source>
        <dbReference type="Proteomes" id="UP000238322"/>
    </source>
</evidence>
<protein>
    <submittedName>
        <fullName evidence="2">Cupin</fullName>
    </submittedName>
</protein>
<dbReference type="Pfam" id="PF07883">
    <property type="entry name" value="Cupin_2"/>
    <property type="match status" value="1"/>
</dbReference>
<accession>A0A2S8FYS4</accession>
<dbReference type="Proteomes" id="UP000238322">
    <property type="component" value="Unassembled WGS sequence"/>
</dbReference>
<organism evidence="2 3">
    <name type="scientific">Blastopirellula marina</name>
    <dbReference type="NCBI Taxonomy" id="124"/>
    <lineage>
        <taxon>Bacteria</taxon>
        <taxon>Pseudomonadati</taxon>
        <taxon>Planctomycetota</taxon>
        <taxon>Planctomycetia</taxon>
        <taxon>Pirellulales</taxon>
        <taxon>Pirellulaceae</taxon>
        <taxon>Blastopirellula</taxon>
    </lineage>
</organism>
<evidence type="ECO:0000259" key="1">
    <source>
        <dbReference type="Pfam" id="PF07883"/>
    </source>
</evidence>
<dbReference type="InterPro" id="IPR011051">
    <property type="entry name" value="RmlC_Cupin_sf"/>
</dbReference>
<dbReference type="PANTHER" id="PTHR37694:SF1">
    <property type="entry name" value="SLR8022 PROTEIN"/>
    <property type="match status" value="1"/>
</dbReference>
<dbReference type="AlphaFoldDB" id="A0A2S8FYS4"/>
<dbReference type="PANTHER" id="PTHR37694">
    <property type="entry name" value="SLR8022 PROTEIN"/>
    <property type="match status" value="1"/>
</dbReference>